<evidence type="ECO:0000313" key="2">
    <source>
        <dbReference type="EMBL" id="MCI74759.1"/>
    </source>
</evidence>
<proteinExistence type="predicted"/>
<organism evidence="2 3">
    <name type="scientific">Trifolium medium</name>
    <dbReference type="NCBI Taxonomy" id="97028"/>
    <lineage>
        <taxon>Eukaryota</taxon>
        <taxon>Viridiplantae</taxon>
        <taxon>Streptophyta</taxon>
        <taxon>Embryophyta</taxon>
        <taxon>Tracheophyta</taxon>
        <taxon>Spermatophyta</taxon>
        <taxon>Magnoliopsida</taxon>
        <taxon>eudicotyledons</taxon>
        <taxon>Gunneridae</taxon>
        <taxon>Pentapetalae</taxon>
        <taxon>rosids</taxon>
        <taxon>fabids</taxon>
        <taxon>Fabales</taxon>
        <taxon>Fabaceae</taxon>
        <taxon>Papilionoideae</taxon>
        <taxon>50 kb inversion clade</taxon>
        <taxon>NPAAA clade</taxon>
        <taxon>Hologalegina</taxon>
        <taxon>IRL clade</taxon>
        <taxon>Trifolieae</taxon>
        <taxon>Trifolium</taxon>
    </lineage>
</organism>
<comment type="caution">
    <text evidence="2">The sequence shown here is derived from an EMBL/GenBank/DDBJ whole genome shotgun (WGS) entry which is preliminary data.</text>
</comment>
<evidence type="ECO:0000313" key="3">
    <source>
        <dbReference type="Proteomes" id="UP000265520"/>
    </source>
</evidence>
<feature type="non-terminal residue" evidence="2">
    <location>
        <position position="49"/>
    </location>
</feature>
<name>A0A392UM90_9FABA</name>
<feature type="region of interest" description="Disordered" evidence="1">
    <location>
        <begin position="16"/>
        <end position="37"/>
    </location>
</feature>
<protein>
    <submittedName>
        <fullName evidence="2">Uncharacterized protein</fullName>
    </submittedName>
</protein>
<dbReference type="AlphaFoldDB" id="A0A392UM90"/>
<accession>A0A392UM90</accession>
<sequence>MISITIQGKGKTLIVDRTPSLSDSSKSDSDSNNKKQFNGTVTVFDKGLA</sequence>
<keyword evidence="3" id="KW-1185">Reference proteome</keyword>
<dbReference type="Proteomes" id="UP000265520">
    <property type="component" value="Unassembled WGS sequence"/>
</dbReference>
<evidence type="ECO:0000256" key="1">
    <source>
        <dbReference type="SAM" id="MobiDB-lite"/>
    </source>
</evidence>
<dbReference type="EMBL" id="LXQA010867193">
    <property type="protein sequence ID" value="MCI74759.1"/>
    <property type="molecule type" value="Genomic_DNA"/>
</dbReference>
<reference evidence="2 3" key="1">
    <citation type="journal article" date="2018" name="Front. Plant Sci.">
        <title>Red Clover (Trifolium pratense) and Zigzag Clover (T. medium) - A Picture of Genomic Similarities and Differences.</title>
        <authorList>
            <person name="Dluhosova J."/>
            <person name="Istvanek J."/>
            <person name="Nedelnik J."/>
            <person name="Repkova J."/>
        </authorList>
    </citation>
    <scope>NUCLEOTIDE SEQUENCE [LARGE SCALE GENOMIC DNA]</scope>
    <source>
        <strain evidence="3">cv. 10/8</strain>
        <tissue evidence="2">Leaf</tissue>
    </source>
</reference>